<feature type="non-terminal residue" evidence="1">
    <location>
        <position position="1"/>
    </location>
</feature>
<evidence type="ECO:0000313" key="2">
    <source>
        <dbReference type="Proteomes" id="UP000257109"/>
    </source>
</evidence>
<name>A0A371F951_MUCPR</name>
<dbReference type="Proteomes" id="UP000257109">
    <property type="component" value="Unassembled WGS sequence"/>
</dbReference>
<accession>A0A371F951</accession>
<keyword evidence="2" id="KW-1185">Reference proteome</keyword>
<sequence>MALANFESREAKAKNQLCQLQERIILLEVDVAKGKLHNEHLEQQRRQGIMELQVETNDQKIRGEAEKYAEIGNGAHKVVQEAREEINFWKERFIKLAWLANQAIMDIPRSLRIAEWMVNPLNTPAEIINPRKAKWLTSQH</sequence>
<dbReference type="EMBL" id="QJKJ01010049">
    <property type="protein sequence ID" value="RDX74821.1"/>
    <property type="molecule type" value="Genomic_DNA"/>
</dbReference>
<dbReference type="OrthoDB" id="1459749at2759"/>
<gene>
    <name evidence="1" type="ORF">CR513_45380</name>
</gene>
<organism evidence="1 2">
    <name type="scientific">Mucuna pruriens</name>
    <name type="common">Velvet bean</name>
    <name type="synonym">Dolichos pruriens</name>
    <dbReference type="NCBI Taxonomy" id="157652"/>
    <lineage>
        <taxon>Eukaryota</taxon>
        <taxon>Viridiplantae</taxon>
        <taxon>Streptophyta</taxon>
        <taxon>Embryophyta</taxon>
        <taxon>Tracheophyta</taxon>
        <taxon>Spermatophyta</taxon>
        <taxon>Magnoliopsida</taxon>
        <taxon>eudicotyledons</taxon>
        <taxon>Gunneridae</taxon>
        <taxon>Pentapetalae</taxon>
        <taxon>rosids</taxon>
        <taxon>fabids</taxon>
        <taxon>Fabales</taxon>
        <taxon>Fabaceae</taxon>
        <taxon>Papilionoideae</taxon>
        <taxon>50 kb inversion clade</taxon>
        <taxon>NPAAA clade</taxon>
        <taxon>indigoferoid/millettioid clade</taxon>
        <taxon>Phaseoleae</taxon>
        <taxon>Mucuna</taxon>
    </lineage>
</organism>
<evidence type="ECO:0000313" key="1">
    <source>
        <dbReference type="EMBL" id="RDX74821.1"/>
    </source>
</evidence>
<proteinExistence type="predicted"/>
<protein>
    <submittedName>
        <fullName evidence="1">Uncharacterized protein</fullName>
    </submittedName>
</protein>
<reference evidence="1" key="1">
    <citation type="submission" date="2018-05" db="EMBL/GenBank/DDBJ databases">
        <title>Draft genome of Mucuna pruriens seed.</title>
        <authorList>
            <person name="Nnadi N.E."/>
            <person name="Vos R."/>
            <person name="Hasami M.H."/>
            <person name="Devisetty U.K."/>
            <person name="Aguiy J.C."/>
        </authorList>
    </citation>
    <scope>NUCLEOTIDE SEQUENCE [LARGE SCALE GENOMIC DNA]</scope>
    <source>
        <strain evidence="1">JCA_2017</strain>
    </source>
</reference>
<dbReference type="AlphaFoldDB" id="A0A371F951"/>
<comment type="caution">
    <text evidence="1">The sequence shown here is derived from an EMBL/GenBank/DDBJ whole genome shotgun (WGS) entry which is preliminary data.</text>
</comment>